<dbReference type="PANTHER" id="PTHR13847:SF280">
    <property type="entry name" value="D-AMINO ACID DEHYDROGENASE"/>
    <property type="match status" value="1"/>
</dbReference>
<reference evidence="4 5" key="1">
    <citation type="submission" date="2016-09" db="EMBL/GenBank/DDBJ databases">
        <authorList>
            <person name="Reverchon S."/>
            <person name="Nasser W."/>
            <person name="Leonard S."/>
            <person name="Brochier C."/>
            <person name="Duprey A."/>
        </authorList>
    </citation>
    <scope>NUCLEOTIDE SEQUENCE [LARGE SCALE GENOMIC DNA]</scope>
    <source>
        <strain evidence="4 5">174/2</strain>
    </source>
</reference>
<dbReference type="NCBIfam" id="NF001933">
    <property type="entry name" value="PRK00711.1"/>
    <property type="match status" value="1"/>
</dbReference>
<dbReference type="EC" id="1.4.99.6" evidence="4"/>
<keyword evidence="5" id="KW-1185">Reference proteome</keyword>
<dbReference type="InterPro" id="IPR036188">
    <property type="entry name" value="FAD/NAD-bd_sf"/>
</dbReference>
<proteinExistence type="inferred from homology"/>
<organism evidence="4 5">
    <name type="scientific">Dickeya aquatica</name>
    <dbReference type="NCBI Taxonomy" id="1401087"/>
    <lineage>
        <taxon>Bacteria</taxon>
        <taxon>Pseudomonadati</taxon>
        <taxon>Pseudomonadota</taxon>
        <taxon>Gammaproteobacteria</taxon>
        <taxon>Enterobacterales</taxon>
        <taxon>Pectobacteriaceae</taxon>
        <taxon>Dickeya</taxon>
    </lineage>
</organism>
<evidence type="ECO:0000256" key="2">
    <source>
        <dbReference type="ARBA" id="ARBA00023002"/>
    </source>
</evidence>
<accession>A0A375ABF7</accession>
<dbReference type="KEGG" id="daq:DAQ1742_02419"/>
<dbReference type="SUPFAM" id="SSF54373">
    <property type="entry name" value="FAD-linked reductases, C-terminal domain"/>
    <property type="match status" value="1"/>
</dbReference>
<dbReference type="GO" id="GO:0005737">
    <property type="term" value="C:cytoplasm"/>
    <property type="evidence" value="ECO:0007669"/>
    <property type="project" value="TreeGrafter"/>
</dbReference>
<dbReference type="RefSeq" id="WP_035341671.1">
    <property type="nucleotide sequence ID" value="NZ_LT615367.1"/>
</dbReference>
<dbReference type="GO" id="GO:0055130">
    <property type="term" value="P:D-alanine catabolic process"/>
    <property type="evidence" value="ECO:0007669"/>
    <property type="project" value="TreeGrafter"/>
</dbReference>
<keyword evidence="2 4" id="KW-0560">Oxidoreductase</keyword>
<evidence type="ECO:0000313" key="4">
    <source>
        <dbReference type="EMBL" id="SLM63307.1"/>
    </source>
</evidence>
<dbReference type="GO" id="GO:0008718">
    <property type="term" value="F:D-amino-acid dehydrogenase activity"/>
    <property type="evidence" value="ECO:0007669"/>
    <property type="project" value="TreeGrafter"/>
</dbReference>
<evidence type="ECO:0000313" key="5">
    <source>
        <dbReference type="Proteomes" id="UP000294820"/>
    </source>
</evidence>
<dbReference type="Gene3D" id="3.50.50.60">
    <property type="entry name" value="FAD/NAD(P)-binding domain"/>
    <property type="match status" value="2"/>
</dbReference>
<dbReference type="Pfam" id="PF01266">
    <property type="entry name" value="DAO"/>
    <property type="match status" value="1"/>
</dbReference>
<feature type="domain" description="FAD dependent oxidoreductase" evidence="3">
    <location>
        <begin position="2"/>
        <end position="399"/>
    </location>
</feature>
<dbReference type="AlphaFoldDB" id="A0A375ABF7"/>
<gene>
    <name evidence="4" type="ORF">DAQ1742_02419</name>
</gene>
<dbReference type="Proteomes" id="UP000294820">
    <property type="component" value="Chromosome 1"/>
</dbReference>
<evidence type="ECO:0000256" key="1">
    <source>
        <dbReference type="ARBA" id="ARBA00009410"/>
    </source>
</evidence>
<dbReference type="GO" id="GO:0005886">
    <property type="term" value="C:plasma membrane"/>
    <property type="evidence" value="ECO:0007669"/>
    <property type="project" value="TreeGrafter"/>
</dbReference>
<dbReference type="Gene3D" id="3.30.9.10">
    <property type="entry name" value="D-Amino Acid Oxidase, subunit A, domain 2"/>
    <property type="match status" value="1"/>
</dbReference>
<dbReference type="InterPro" id="IPR006076">
    <property type="entry name" value="FAD-dep_OxRdtase"/>
</dbReference>
<dbReference type="PANTHER" id="PTHR13847">
    <property type="entry name" value="SARCOSINE DEHYDROGENASE-RELATED"/>
    <property type="match status" value="1"/>
</dbReference>
<protein>
    <submittedName>
        <fullName evidence="4">D-amino acid dehydrogenase small subunit</fullName>
        <ecNumber evidence="4">1.4.99.6</ecNumber>
    </submittedName>
</protein>
<name>A0A375ABF7_9GAMM</name>
<dbReference type="SUPFAM" id="SSF51905">
    <property type="entry name" value="FAD/NAD(P)-binding domain"/>
    <property type="match status" value="1"/>
</dbReference>
<comment type="similarity">
    <text evidence="1">Belongs to the DadA oxidoreductase family.</text>
</comment>
<sequence length="418" mass="45256">MKVMVLGAGVVGVTSAWYLHQQGFEVEVIDRQPGPALEASFANAGGICPGFAGPWASPGMLLKALRWLFVPQAPLTWHPALSPAQWQWLWRFARNCRLDAYRANKSRMQRIAHYSQQCLHQLRHELELDYAQSSLGVLQLFGNEQELAMAHHASQVLTQFGVNHRLVDRQAVTQIEPALSQADAPLSGGLYLPDDEAGDCALFTRQLAALLQQRGVRFHFNTPIERLRASDDHRRVTGVATAGGELTADAVVVALGCASVPLLRQVDIRLPIYPVKGYSVTLPIADDAAAPRVCVMYEHHKVMITRLGNQLRAAGIAEISDFSTQPDAKKSAFVASVAQRLFPGAGDYQTVGRWCGLRPMTPDGPGYVGATPVAGLFLACGQGSNGWTQAAGVGRIVADVIAGRTPDIDLDGLTLAQR</sequence>
<evidence type="ECO:0000259" key="3">
    <source>
        <dbReference type="Pfam" id="PF01266"/>
    </source>
</evidence>
<dbReference type="EMBL" id="LT615367">
    <property type="protein sequence ID" value="SLM63307.1"/>
    <property type="molecule type" value="Genomic_DNA"/>
</dbReference>